<keyword evidence="3" id="KW-0378">Hydrolase</keyword>
<evidence type="ECO:0000313" key="4">
    <source>
        <dbReference type="Proteomes" id="UP001596472"/>
    </source>
</evidence>
<proteinExistence type="predicted"/>
<dbReference type="InterPro" id="IPR027417">
    <property type="entry name" value="P-loop_NTPase"/>
</dbReference>
<gene>
    <name evidence="3" type="ORF">ACFQY0_04220</name>
</gene>
<comment type="caution">
    <text evidence="3">The sequence shown here is derived from an EMBL/GenBank/DDBJ whole genome shotgun (WGS) entry which is preliminary data.</text>
</comment>
<protein>
    <submittedName>
        <fullName evidence="3">ATP-dependent endonuclease</fullName>
    </submittedName>
</protein>
<dbReference type="InterPro" id="IPR003959">
    <property type="entry name" value="ATPase_AAA_core"/>
</dbReference>
<organism evidence="3 4">
    <name type="scientific">Haloferula chungangensis</name>
    <dbReference type="NCBI Taxonomy" id="1048331"/>
    <lineage>
        <taxon>Bacteria</taxon>
        <taxon>Pseudomonadati</taxon>
        <taxon>Verrucomicrobiota</taxon>
        <taxon>Verrucomicrobiia</taxon>
        <taxon>Verrucomicrobiales</taxon>
        <taxon>Verrucomicrobiaceae</taxon>
        <taxon>Haloferula</taxon>
    </lineage>
</organism>
<dbReference type="GO" id="GO:0004519">
    <property type="term" value="F:endonuclease activity"/>
    <property type="evidence" value="ECO:0007669"/>
    <property type="project" value="UniProtKB-KW"/>
</dbReference>
<dbReference type="Pfam" id="PF13304">
    <property type="entry name" value="AAA_21"/>
    <property type="match status" value="1"/>
</dbReference>
<evidence type="ECO:0000259" key="2">
    <source>
        <dbReference type="Pfam" id="PF20469"/>
    </source>
</evidence>
<reference evidence="4" key="1">
    <citation type="journal article" date="2019" name="Int. J. Syst. Evol. Microbiol.">
        <title>The Global Catalogue of Microorganisms (GCM) 10K type strain sequencing project: providing services to taxonomists for standard genome sequencing and annotation.</title>
        <authorList>
            <consortium name="The Broad Institute Genomics Platform"/>
            <consortium name="The Broad Institute Genome Sequencing Center for Infectious Disease"/>
            <person name="Wu L."/>
            <person name="Ma J."/>
        </authorList>
    </citation>
    <scope>NUCLEOTIDE SEQUENCE [LARGE SCALE GENOMIC DNA]</scope>
    <source>
        <strain evidence="4">CGMCC 4.1467</strain>
    </source>
</reference>
<sequence>MNLKELRISNFKCFGETPTRVTFVDSATIIIGPNGSGKTAILEALARMFANAPALRKLRRDDFHVPYDETDEPEERSLFIEADFALPEATDDSAESNTLPLCFNNMRLQEDGEVLIRYRLEATMGVDGDIEESFFYVVGKEVNGDQKLKRVSRSERNYISVHYIPAKRDPNDQIQVSTTSLLGRIIRAIDWSKEDAEFDGIAKSIKELITKNVGLGTANTQLSSGWKKLHKGSHFKDANFVFGLETLEKIRNHVSIEFNPAHASNEVDYSLLSDGQKSLLYLSLVASFIEVSRSAIAAQREGTQTIDIQKLNPPVFSLIAVEEPENSLSPHYLGRINALLADVSKKPDAQAVITTHSPSMLHRVPPERIRHTRLGENRITAVKEISLPPESELDAYKYIREGILSNPEVYFGRFVVLGEGASEAIVLPKVFAAAGLPLDENGITIAQLGGRHVNYMWKLLNDLEIPHATLLDLDLCRHQGGWGRIKYAADQLAAIGKNPGIDDTNKLTKWNAGNILNGGATEKSWLDHMAKNNIFYSQPLDLDFTMIRSFPEAYGIDKSTLSEPDDTTCKSVLGKAHIYNEWYSAEDKLLFEPYHELFKVGSKPAAHISALSNLDLKTIVEDLPEEYGRLIESIRKQLEEVYE</sequence>
<keyword evidence="3" id="KW-0540">Nuclease</keyword>
<dbReference type="InterPro" id="IPR034139">
    <property type="entry name" value="TOPRIM_OLD"/>
</dbReference>
<dbReference type="Proteomes" id="UP001596472">
    <property type="component" value="Unassembled WGS sequence"/>
</dbReference>
<dbReference type="InterPro" id="IPR051396">
    <property type="entry name" value="Bact_Antivir_Def_Nuclease"/>
</dbReference>
<dbReference type="EMBL" id="JBHTBS010000002">
    <property type="protein sequence ID" value="MFC7336373.1"/>
    <property type="molecule type" value="Genomic_DNA"/>
</dbReference>
<evidence type="ECO:0000259" key="1">
    <source>
        <dbReference type="Pfam" id="PF13304"/>
    </source>
</evidence>
<dbReference type="SUPFAM" id="SSF52540">
    <property type="entry name" value="P-loop containing nucleoside triphosphate hydrolases"/>
    <property type="match status" value="1"/>
</dbReference>
<name>A0ABW2L501_9BACT</name>
<dbReference type="PANTHER" id="PTHR43581">
    <property type="entry name" value="ATP/GTP PHOSPHATASE"/>
    <property type="match status" value="1"/>
</dbReference>
<keyword evidence="4" id="KW-1185">Reference proteome</keyword>
<feature type="domain" description="ATPase AAA-type core" evidence="1">
    <location>
        <begin position="28"/>
        <end position="359"/>
    </location>
</feature>
<dbReference type="Pfam" id="PF20469">
    <property type="entry name" value="OLD-like_TOPRIM"/>
    <property type="match status" value="1"/>
</dbReference>
<dbReference type="Gene3D" id="3.40.50.300">
    <property type="entry name" value="P-loop containing nucleotide triphosphate hydrolases"/>
    <property type="match status" value="1"/>
</dbReference>
<dbReference type="RefSeq" id="WP_379709480.1">
    <property type="nucleotide sequence ID" value="NZ_JBHTBS010000002.1"/>
</dbReference>
<dbReference type="CDD" id="cd01026">
    <property type="entry name" value="TOPRIM_OLD"/>
    <property type="match status" value="1"/>
</dbReference>
<keyword evidence="3" id="KW-0255">Endonuclease</keyword>
<evidence type="ECO:0000313" key="3">
    <source>
        <dbReference type="EMBL" id="MFC7336373.1"/>
    </source>
</evidence>
<accession>A0ABW2L501</accession>
<dbReference type="PANTHER" id="PTHR43581:SF2">
    <property type="entry name" value="EXCINUCLEASE ATPASE SUBUNIT"/>
    <property type="match status" value="1"/>
</dbReference>
<feature type="domain" description="OLD protein-like TOPRIM" evidence="2">
    <location>
        <begin position="411"/>
        <end position="474"/>
    </location>
</feature>